<evidence type="ECO:0000313" key="1">
    <source>
        <dbReference type="EMBL" id="THG37105.1"/>
    </source>
</evidence>
<evidence type="ECO:0000313" key="2">
    <source>
        <dbReference type="Proteomes" id="UP000305401"/>
    </source>
</evidence>
<accession>A0AC61S2B3</accession>
<dbReference type="Proteomes" id="UP000305401">
    <property type="component" value="Unassembled WGS sequence"/>
</dbReference>
<organism evidence="1 2">
    <name type="scientific">Muribaculum caecicola</name>
    <dbReference type="NCBI Taxonomy" id="3038144"/>
    <lineage>
        <taxon>Bacteria</taxon>
        <taxon>Pseudomonadati</taxon>
        <taxon>Bacteroidota</taxon>
        <taxon>Bacteroidia</taxon>
        <taxon>Bacteroidales</taxon>
        <taxon>Muribaculaceae</taxon>
        <taxon>Muribaculum</taxon>
    </lineage>
</organism>
<reference evidence="1" key="1">
    <citation type="submission" date="2019-04" db="EMBL/GenBank/DDBJ databases">
        <title>Microbes associate with the intestines of laboratory mice.</title>
        <authorList>
            <person name="Navarre W."/>
            <person name="Wong E."/>
            <person name="Huang K.C."/>
            <person name="Tropini C."/>
            <person name="Ng K."/>
            <person name="Yu B."/>
        </authorList>
    </citation>
    <scope>NUCLEOTIDE SEQUENCE</scope>
    <source>
        <strain evidence="1">NM86_A22</strain>
    </source>
</reference>
<dbReference type="EMBL" id="SSTG01000289">
    <property type="protein sequence ID" value="THG37105.1"/>
    <property type="molecule type" value="Genomic_DNA"/>
</dbReference>
<keyword evidence="2" id="KW-1185">Reference proteome</keyword>
<comment type="caution">
    <text evidence="1">The sequence shown here is derived from an EMBL/GenBank/DDBJ whole genome shotgun (WGS) entry which is preliminary data.</text>
</comment>
<protein>
    <submittedName>
        <fullName evidence="1">Uncharacterized protein</fullName>
    </submittedName>
</protein>
<sequence length="165" mass="18668">MKITKVIGIITASLALGSFGMNAQTTNGAQANNFPNQTKNCPATTECVKMNQCNACPANGCDIFFEGITLTPEQKAKINDLRTKRMSENKKNMKQNSMQRDSVAKARKKEHLNNMKQILEPEQYVMFLENMVVNRPQGMRNDKKMAHHRMHHNNGKIQKGNMQSK</sequence>
<gene>
    <name evidence="1" type="ORF">E5990_11435</name>
</gene>
<proteinExistence type="predicted"/>
<name>A0AC61S2B3_9BACT</name>